<dbReference type="SUPFAM" id="SSF54523">
    <property type="entry name" value="Pili subunits"/>
    <property type="match status" value="1"/>
</dbReference>
<reference evidence="4" key="2">
    <citation type="submission" date="2020-09" db="EMBL/GenBank/DDBJ databases">
        <authorList>
            <person name="Sun Q."/>
            <person name="Zhou Y."/>
        </authorList>
    </citation>
    <scope>NUCLEOTIDE SEQUENCE</scope>
    <source>
        <strain evidence="4">CGMCC 1.12408</strain>
    </source>
</reference>
<sequence length="144" mass="16775">MDLQQTKQSGFTLIEILVVLSVISIVLLISIPISTSFIERKNEETVLHILEYDLLYLQNQTLGSSYYNRIVLYEDRYVIETSDNKDIIRNLPTGWRINRRQYRSIAFNEYGTIRQAGTIQLISPKNKYNIVFPPGKGRGYIEKQ</sequence>
<proteinExistence type="predicted"/>
<dbReference type="NCBIfam" id="NF040982">
    <property type="entry name" value="ComGD"/>
    <property type="match status" value="1"/>
</dbReference>
<name>A0A916RUL2_9BACI</name>
<dbReference type="GO" id="GO:0030420">
    <property type="term" value="P:establishment of competence for transformation"/>
    <property type="evidence" value="ECO:0007669"/>
    <property type="project" value="UniProtKB-KW"/>
</dbReference>
<dbReference type="Pfam" id="PF07963">
    <property type="entry name" value="N_methyl"/>
    <property type="match status" value="1"/>
</dbReference>
<dbReference type="PROSITE" id="PS00409">
    <property type="entry name" value="PROKAR_NTER_METHYL"/>
    <property type="match status" value="1"/>
</dbReference>
<keyword evidence="2" id="KW-0178">Competence</keyword>
<evidence type="ECO:0000313" key="5">
    <source>
        <dbReference type="Proteomes" id="UP000613512"/>
    </source>
</evidence>
<accession>A0A916RUL2</accession>
<evidence type="ECO:0008006" key="6">
    <source>
        <dbReference type="Google" id="ProtNLM"/>
    </source>
</evidence>
<evidence type="ECO:0000256" key="1">
    <source>
        <dbReference type="ARBA" id="ARBA00004241"/>
    </source>
</evidence>
<keyword evidence="3" id="KW-0812">Transmembrane</keyword>
<gene>
    <name evidence="4" type="ORF">GCM10008025_10360</name>
</gene>
<evidence type="ECO:0000313" key="4">
    <source>
        <dbReference type="EMBL" id="GGA68310.1"/>
    </source>
</evidence>
<dbReference type="Gene3D" id="3.30.700.10">
    <property type="entry name" value="Glycoprotein, Type 4 Pilin"/>
    <property type="match status" value="1"/>
</dbReference>
<reference evidence="4" key="1">
    <citation type="journal article" date="2014" name="Int. J. Syst. Evol. Microbiol.">
        <title>Complete genome sequence of Corynebacterium casei LMG S-19264T (=DSM 44701T), isolated from a smear-ripened cheese.</title>
        <authorList>
            <consortium name="US DOE Joint Genome Institute (JGI-PGF)"/>
            <person name="Walter F."/>
            <person name="Albersmeier A."/>
            <person name="Kalinowski J."/>
            <person name="Ruckert C."/>
        </authorList>
    </citation>
    <scope>NUCLEOTIDE SEQUENCE</scope>
    <source>
        <strain evidence="4">CGMCC 1.12408</strain>
    </source>
</reference>
<dbReference type="NCBIfam" id="TIGR02532">
    <property type="entry name" value="IV_pilin_GFxxxE"/>
    <property type="match status" value="1"/>
</dbReference>
<dbReference type="RefSeq" id="WP_188383630.1">
    <property type="nucleotide sequence ID" value="NZ_BMEY01000004.1"/>
</dbReference>
<feature type="transmembrane region" description="Helical" evidence="3">
    <location>
        <begin position="12"/>
        <end position="33"/>
    </location>
</feature>
<evidence type="ECO:0000256" key="3">
    <source>
        <dbReference type="SAM" id="Phobius"/>
    </source>
</evidence>
<dbReference type="AlphaFoldDB" id="A0A916RUL2"/>
<keyword evidence="5" id="KW-1185">Reference proteome</keyword>
<keyword evidence="3" id="KW-0472">Membrane</keyword>
<dbReference type="EMBL" id="BMEY01000004">
    <property type="protein sequence ID" value="GGA68310.1"/>
    <property type="molecule type" value="Genomic_DNA"/>
</dbReference>
<dbReference type="Proteomes" id="UP000613512">
    <property type="component" value="Unassembled WGS sequence"/>
</dbReference>
<dbReference type="InterPro" id="IPR016785">
    <property type="entry name" value="ComGD"/>
</dbReference>
<comment type="subcellular location">
    <subcellularLocation>
        <location evidence="1">Cell surface</location>
    </subcellularLocation>
</comment>
<dbReference type="PIRSF" id="PIRSF021292">
    <property type="entry name" value="Competence_ComGD"/>
    <property type="match status" value="1"/>
</dbReference>
<dbReference type="InterPro" id="IPR012902">
    <property type="entry name" value="N_methyl_site"/>
</dbReference>
<comment type="caution">
    <text evidence="4">The sequence shown here is derived from an EMBL/GenBank/DDBJ whole genome shotgun (WGS) entry which is preliminary data.</text>
</comment>
<evidence type="ECO:0000256" key="2">
    <source>
        <dbReference type="ARBA" id="ARBA00023287"/>
    </source>
</evidence>
<dbReference type="InterPro" id="IPR045584">
    <property type="entry name" value="Pilin-like"/>
</dbReference>
<dbReference type="GO" id="GO:0009986">
    <property type="term" value="C:cell surface"/>
    <property type="evidence" value="ECO:0007669"/>
    <property type="project" value="UniProtKB-SubCell"/>
</dbReference>
<organism evidence="4 5">
    <name type="scientific">Ornithinibacillus halotolerans</name>
    <dbReference type="NCBI Taxonomy" id="1274357"/>
    <lineage>
        <taxon>Bacteria</taxon>
        <taxon>Bacillati</taxon>
        <taxon>Bacillota</taxon>
        <taxon>Bacilli</taxon>
        <taxon>Bacillales</taxon>
        <taxon>Bacillaceae</taxon>
        <taxon>Ornithinibacillus</taxon>
    </lineage>
</organism>
<protein>
    <recommendedName>
        <fullName evidence="6">Prepilin-type N-terminal cleavage/methylation domain-containing protein</fullName>
    </recommendedName>
</protein>
<keyword evidence="3" id="KW-1133">Transmembrane helix</keyword>